<evidence type="ECO:0000256" key="7">
    <source>
        <dbReference type="ARBA" id="ARBA00021407"/>
    </source>
</evidence>
<keyword evidence="10 14" id="KW-0479">Metal-binding</keyword>
<dbReference type="CDD" id="cd06590">
    <property type="entry name" value="RNase_HII_bacteria_HIII_like"/>
    <property type="match status" value="1"/>
</dbReference>
<evidence type="ECO:0000256" key="14">
    <source>
        <dbReference type="HAMAP-Rule" id="MF_00053"/>
    </source>
</evidence>
<feature type="binding site" evidence="14 15">
    <location>
        <position position="207"/>
    </location>
    <ligand>
        <name>a divalent metal cation</name>
        <dbReference type="ChEBI" id="CHEBI:60240"/>
    </ligand>
</feature>
<dbReference type="Gene3D" id="3.30.420.10">
    <property type="entry name" value="Ribonuclease H-like superfamily/Ribonuclease H"/>
    <property type="match status" value="1"/>
</dbReference>
<evidence type="ECO:0000313" key="17">
    <source>
        <dbReference type="EMBL" id="MFC2948603.1"/>
    </source>
</evidence>
<comment type="catalytic activity">
    <reaction evidence="1 14 15">
        <text>Endonucleolytic cleavage to 5'-phosphomonoester.</text>
        <dbReference type="EC" id="3.1.26.4"/>
    </reaction>
</comment>
<dbReference type="Gene3D" id="3.30.310.10">
    <property type="entry name" value="TATA-Binding Protein"/>
    <property type="match status" value="1"/>
</dbReference>
<organism evidence="17 18">
    <name type="scientific">Virgibacillus sediminis</name>
    <dbReference type="NCBI Taxonomy" id="202260"/>
    <lineage>
        <taxon>Bacteria</taxon>
        <taxon>Bacillati</taxon>
        <taxon>Bacillota</taxon>
        <taxon>Bacilli</taxon>
        <taxon>Bacillales</taxon>
        <taxon>Bacillaceae</taxon>
        <taxon>Virgibacillus</taxon>
    </lineage>
</organism>
<evidence type="ECO:0000256" key="5">
    <source>
        <dbReference type="ARBA" id="ARBA00008378"/>
    </source>
</evidence>
<evidence type="ECO:0000256" key="3">
    <source>
        <dbReference type="ARBA" id="ARBA00004065"/>
    </source>
</evidence>
<keyword evidence="18" id="KW-1185">Reference proteome</keyword>
<dbReference type="PIRSF" id="PIRSF037748">
    <property type="entry name" value="RnhC"/>
    <property type="match status" value="1"/>
</dbReference>
<feature type="binding site" evidence="14 15">
    <location>
        <position position="101"/>
    </location>
    <ligand>
        <name>a divalent metal cation</name>
        <dbReference type="ChEBI" id="CHEBI:60240"/>
    </ligand>
</feature>
<dbReference type="PROSITE" id="PS51975">
    <property type="entry name" value="RNASE_H_2"/>
    <property type="match status" value="1"/>
</dbReference>
<gene>
    <name evidence="14 17" type="primary">rnhC</name>
    <name evidence="17" type="ORF">ACFODW_09655</name>
</gene>
<evidence type="ECO:0000259" key="16">
    <source>
        <dbReference type="PROSITE" id="PS51975"/>
    </source>
</evidence>
<dbReference type="Pfam" id="PF11858">
    <property type="entry name" value="DUF3378"/>
    <property type="match status" value="1"/>
</dbReference>
<comment type="caution">
    <text evidence="17">The sequence shown here is derived from an EMBL/GenBank/DDBJ whole genome shotgun (WGS) entry which is preliminary data.</text>
</comment>
<keyword evidence="11 14" id="KW-0255">Endonuclease</keyword>
<dbReference type="PANTHER" id="PTHR10954:SF23">
    <property type="entry name" value="RIBONUCLEASE"/>
    <property type="match status" value="1"/>
</dbReference>
<evidence type="ECO:0000256" key="13">
    <source>
        <dbReference type="ARBA" id="ARBA00022842"/>
    </source>
</evidence>
<sequence>MPQNVQKLPLDTIKEMKVHYADSLQSSPQGALFRAKTPNAVITAYKSGKVLYQGKSPDTEMKKWAGKSIEKPVSAAKKSSDGQSPFSPPVSLFSSNHIGTDEAGTGDYFGPITVAAVYVEDHQIEELKQLGIRDSKDLTDPIIRRLSKKVIAMGLPYSLLVLHNNKYNRLQNKGWSQGKMKAMLHQHTINNLTKKIGQKPLDGILIDQFCEPGIFKRHISSEGERLHNQTYFMTKAESYSIAVAAASIIARTSFLNEMDKLSDKLGTVLPKGASKKVDQTIAKIIREKGSEALNSCAKTHFANTRKANNYL</sequence>
<comment type="cofactor">
    <cofactor evidence="14 15">
        <name>Mn(2+)</name>
        <dbReference type="ChEBI" id="CHEBI:29035"/>
    </cofactor>
    <cofactor evidence="14 15">
        <name>Mg(2+)</name>
        <dbReference type="ChEBI" id="CHEBI:18420"/>
    </cofactor>
    <text evidence="14 15">Manganese or magnesium. Binds 1 divalent metal ion per monomer in the absence of substrate. May bind a second metal ion after substrate binding.</text>
</comment>
<evidence type="ECO:0000256" key="1">
    <source>
        <dbReference type="ARBA" id="ARBA00000077"/>
    </source>
</evidence>
<evidence type="ECO:0000256" key="9">
    <source>
        <dbReference type="ARBA" id="ARBA00022722"/>
    </source>
</evidence>
<dbReference type="EMBL" id="JBHRRZ010000015">
    <property type="protein sequence ID" value="MFC2948603.1"/>
    <property type="molecule type" value="Genomic_DNA"/>
</dbReference>
<dbReference type="Proteomes" id="UP001595387">
    <property type="component" value="Unassembled WGS sequence"/>
</dbReference>
<feature type="binding site" evidence="14 15">
    <location>
        <position position="102"/>
    </location>
    <ligand>
        <name>a divalent metal cation</name>
        <dbReference type="ChEBI" id="CHEBI:60240"/>
    </ligand>
</feature>
<evidence type="ECO:0000256" key="10">
    <source>
        <dbReference type="ARBA" id="ARBA00022723"/>
    </source>
</evidence>
<evidence type="ECO:0000256" key="12">
    <source>
        <dbReference type="ARBA" id="ARBA00022801"/>
    </source>
</evidence>
<evidence type="ECO:0000256" key="2">
    <source>
        <dbReference type="ARBA" id="ARBA00001946"/>
    </source>
</evidence>
<keyword evidence="13 14" id="KW-0460">Magnesium</keyword>
<evidence type="ECO:0000256" key="6">
    <source>
        <dbReference type="ARBA" id="ARBA00012180"/>
    </source>
</evidence>
<dbReference type="InterPro" id="IPR004641">
    <property type="entry name" value="RNase_HIII"/>
</dbReference>
<dbReference type="CDD" id="cd14796">
    <property type="entry name" value="RNAse_HIII_N"/>
    <property type="match status" value="1"/>
</dbReference>
<dbReference type="Pfam" id="PF01351">
    <property type="entry name" value="RNase_HII"/>
    <property type="match status" value="1"/>
</dbReference>
<dbReference type="InterPro" id="IPR036397">
    <property type="entry name" value="RNaseH_sf"/>
</dbReference>
<keyword evidence="12 14" id="KW-0378">Hydrolase</keyword>
<proteinExistence type="inferred from homology"/>
<dbReference type="RefSeq" id="WP_390305767.1">
    <property type="nucleotide sequence ID" value="NZ_JBHRRZ010000015.1"/>
</dbReference>
<reference evidence="18" key="1">
    <citation type="journal article" date="2019" name="Int. J. Syst. Evol. Microbiol.">
        <title>The Global Catalogue of Microorganisms (GCM) 10K type strain sequencing project: providing services to taxonomists for standard genome sequencing and annotation.</title>
        <authorList>
            <consortium name="The Broad Institute Genomics Platform"/>
            <consortium name="The Broad Institute Genome Sequencing Center for Infectious Disease"/>
            <person name="Wu L."/>
            <person name="Ma J."/>
        </authorList>
    </citation>
    <scope>NUCLEOTIDE SEQUENCE [LARGE SCALE GENOMIC DNA]</scope>
    <source>
        <strain evidence="18">KCTC 13193</strain>
    </source>
</reference>
<dbReference type="InterPro" id="IPR012337">
    <property type="entry name" value="RNaseH-like_sf"/>
</dbReference>
<feature type="domain" description="RNase H type-2" evidence="16">
    <location>
        <begin position="95"/>
        <end position="311"/>
    </location>
</feature>
<dbReference type="SUPFAM" id="SSF53098">
    <property type="entry name" value="Ribonuclease H-like"/>
    <property type="match status" value="1"/>
</dbReference>
<dbReference type="InterPro" id="IPR001352">
    <property type="entry name" value="RNase_HII/HIII"/>
</dbReference>
<comment type="subcellular location">
    <subcellularLocation>
        <location evidence="4 14">Cytoplasm</location>
    </subcellularLocation>
</comment>
<evidence type="ECO:0000256" key="15">
    <source>
        <dbReference type="PROSITE-ProRule" id="PRU01319"/>
    </source>
</evidence>
<dbReference type="InterPro" id="IPR024567">
    <property type="entry name" value="RNase_HII/HIII_dom"/>
</dbReference>
<dbReference type="HAMAP" id="MF_00053">
    <property type="entry name" value="RNase_HIII"/>
    <property type="match status" value="1"/>
</dbReference>
<dbReference type="InterPro" id="IPR012295">
    <property type="entry name" value="TBP_dom_sf"/>
</dbReference>
<keyword evidence="9 14" id="KW-0540">Nuclease</keyword>
<name>A0ABV7A6T6_9BACI</name>
<evidence type="ECO:0000256" key="8">
    <source>
        <dbReference type="ARBA" id="ARBA00022490"/>
    </source>
</evidence>
<comment type="similarity">
    <text evidence="5 14">Belongs to the RNase HII family. RnhC subfamily.</text>
</comment>
<protein>
    <recommendedName>
        <fullName evidence="7 14">Ribonuclease HIII</fullName>
        <shortName evidence="14">RNase HIII</shortName>
        <ecNumber evidence="6 14">3.1.26.4</ecNumber>
    </recommendedName>
</protein>
<dbReference type="EC" id="3.1.26.4" evidence="6 14"/>
<evidence type="ECO:0000313" key="18">
    <source>
        <dbReference type="Proteomes" id="UP001595387"/>
    </source>
</evidence>
<comment type="cofactor">
    <cofactor evidence="2">
        <name>Mg(2+)</name>
        <dbReference type="ChEBI" id="CHEBI:18420"/>
    </cofactor>
</comment>
<accession>A0ABV7A6T6</accession>
<evidence type="ECO:0000256" key="4">
    <source>
        <dbReference type="ARBA" id="ARBA00004496"/>
    </source>
</evidence>
<dbReference type="PANTHER" id="PTHR10954">
    <property type="entry name" value="RIBONUCLEASE H2 SUBUNIT A"/>
    <property type="match status" value="1"/>
</dbReference>
<comment type="function">
    <text evidence="3 14">Endonuclease that specifically degrades the RNA of RNA-DNA hybrids.</text>
</comment>
<dbReference type="NCBIfam" id="TIGR00716">
    <property type="entry name" value="rnhC"/>
    <property type="match status" value="1"/>
</dbReference>
<keyword evidence="8 14" id="KW-0963">Cytoplasm</keyword>
<dbReference type="InterPro" id="IPR024568">
    <property type="entry name" value="RNase_HIII_N"/>
</dbReference>
<evidence type="ECO:0000256" key="11">
    <source>
        <dbReference type="ARBA" id="ARBA00022759"/>
    </source>
</evidence>